<dbReference type="Proteomes" id="UP000192257">
    <property type="component" value="Unassembled WGS sequence"/>
</dbReference>
<comment type="caution">
    <text evidence="2">The sequence shown here is derived from an EMBL/GenBank/DDBJ whole genome shotgun (WGS) entry which is preliminary data.</text>
</comment>
<organism evidence="2 3">
    <name type="scientific">Trypanosoma theileri</name>
    <dbReference type="NCBI Taxonomy" id="67003"/>
    <lineage>
        <taxon>Eukaryota</taxon>
        <taxon>Discoba</taxon>
        <taxon>Euglenozoa</taxon>
        <taxon>Kinetoplastea</taxon>
        <taxon>Metakinetoplastina</taxon>
        <taxon>Trypanosomatida</taxon>
        <taxon>Trypanosomatidae</taxon>
        <taxon>Trypanosoma</taxon>
    </lineage>
</organism>
<dbReference type="VEuPathDB" id="TriTrypDB:TM35_000161380"/>
<protein>
    <submittedName>
        <fullName evidence="2">Uncharacterized protein</fullName>
    </submittedName>
</protein>
<accession>A0A1X0NWL5</accession>
<evidence type="ECO:0000313" key="2">
    <source>
        <dbReference type="EMBL" id="ORC88500.1"/>
    </source>
</evidence>
<dbReference type="EMBL" id="NBCO01000016">
    <property type="protein sequence ID" value="ORC88500.1"/>
    <property type="molecule type" value="Genomic_DNA"/>
</dbReference>
<dbReference type="AlphaFoldDB" id="A0A1X0NWL5"/>
<sequence length="574" mass="63947">MWPRTSTHGASRPPPPPPPPPPPAPPSPFPTGRECTADVPLCAPSSSPALWRRGFPGPPPPQAMSRLGLPPRATICIKGLPPTVDNSQNLLPFVPREGLIALRVKRSGGRDVGFAEYDSGKSAHEALQWFYRLRVTTNIAYSCLSHMPPSCDIPPLGYRYPVPYVEYNNCIGDSSRTMDLLLKSVILDAEWSDSSPTCRPNFVPSRTSPNPYFDQQNQQNYGCIPSMAMTPERISQPPQFGFHSTPLSHTGPIPETHSRPDVPGLQNISWDSRPKSTECCHAISVESGWNQGCMTHPSKVGMSMQSGVKPQRHRWHSQPQQAWGQTSTEGDIHMHGTSSITQSDSSRACLSDSTLPSFILDDKDLPSSTLFVRALRYRPHHLQQNTSSFRAASSSPISGRAEEEIVETSYDSGTSVPSEHQYQQRRQQQQQLDRVVQEWACLHHHHHFSAYPEVQSNIPSSIPCNASAHSGMPAEVQEGSPTFRSLSSSHTGDDTITNEVIKGVLNRDFFSERFAGFCSYKSFGKQCGFVRFETSEDARQCLCWLRRQQNLRPFISVQFARQDTRSCRFHKRGS</sequence>
<dbReference type="GeneID" id="39985790"/>
<reference evidence="2 3" key="1">
    <citation type="submission" date="2017-03" db="EMBL/GenBank/DDBJ databases">
        <title>An alternative strategy for trypanosome survival in the mammalian bloodstream revealed through genome and transcriptome analysis of the ubiquitous bovine parasite Trypanosoma (Megatrypanum) theileri.</title>
        <authorList>
            <person name="Kelly S."/>
            <person name="Ivens A."/>
            <person name="Mott A."/>
            <person name="O'Neill E."/>
            <person name="Emms D."/>
            <person name="Macleod O."/>
            <person name="Voorheis P."/>
            <person name="Matthews J."/>
            <person name="Matthews K."/>
            <person name="Carrington M."/>
        </authorList>
    </citation>
    <scope>NUCLEOTIDE SEQUENCE [LARGE SCALE GENOMIC DNA]</scope>
    <source>
        <strain evidence="2">Edinburgh</strain>
    </source>
</reference>
<proteinExistence type="predicted"/>
<feature type="region of interest" description="Disordered" evidence="1">
    <location>
        <begin position="1"/>
        <end position="39"/>
    </location>
</feature>
<feature type="region of interest" description="Disordered" evidence="1">
    <location>
        <begin position="469"/>
        <end position="491"/>
    </location>
</feature>
<feature type="compositionally biased region" description="Pro residues" evidence="1">
    <location>
        <begin position="12"/>
        <end position="29"/>
    </location>
</feature>
<feature type="region of interest" description="Disordered" evidence="1">
    <location>
        <begin position="408"/>
        <end position="429"/>
    </location>
</feature>
<evidence type="ECO:0000256" key="1">
    <source>
        <dbReference type="SAM" id="MobiDB-lite"/>
    </source>
</evidence>
<dbReference type="RefSeq" id="XP_028882566.1">
    <property type="nucleotide sequence ID" value="XM_029026010.1"/>
</dbReference>
<gene>
    <name evidence="2" type="ORF">TM35_000161380</name>
</gene>
<evidence type="ECO:0000313" key="3">
    <source>
        <dbReference type="Proteomes" id="UP000192257"/>
    </source>
</evidence>
<feature type="compositionally biased region" description="Polar residues" evidence="1">
    <location>
        <begin position="479"/>
        <end position="491"/>
    </location>
</feature>
<feature type="compositionally biased region" description="Polar residues" evidence="1">
    <location>
        <begin position="409"/>
        <end position="420"/>
    </location>
</feature>
<dbReference type="OrthoDB" id="266877at2759"/>
<keyword evidence="3" id="KW-1185">Reference proteome</keyword>
<name>A0A1X0NWL5_9TRYP</name>